<evidence type="ECO:0008006" key="5">
    <source>
        <dbReference type="Google" id="ProtNLM"/>
    </source>
</evidence>
<evidence type="ECO:0000256" key="2">
    <source>
        <dbReference type="SAM" id="SignalP"/>
    </source>
</evidence>
<feature type="signal peptide" evidence="2">
    <location>
        <begin position="1"/>
        <end position="24"/>
    </location>
</feature>
<dbReference type="Pfam" id="PF18895">
    <property type="entry name" value="T4SS_pilin"/>
    <property type="match status" value="1"/>
</dbReference>
<dbReference type="AlphaFoldDB" id="A0A1F7TMP6"/>
<feature type="chain" id="PRO_5009532858" description="Peptidase M15B domain-containing protein" evidence="2">
    <location>
        <begin position="25"/>
        <end position="440"/>
    </location>
</feature>
<dbReference type="InterPro" id="IPR009045">
    <property type="entry name" value="Zn_M74/Hedgehog-like"/>
</dbReference>
<evidence type="ECO:0000313" key="3">
    <source>
        <dbReference type="EMBL" id="OGL66888.1"/>
    </source>
</evidence>
<dbReference type="STRING" id="1802385.A2856_00050"/>
<dbReference type="EMBL" id="MGDT01000004">
    <property type="protein sequence ID" value="OGL66888.1"/>
    <property type="molecule type" value="Genomic_DNA"/>
</dbReference>
<proteinExistence type="predicted"/>
<accession>A0A1F7TMP6</accession>
<reference evidence="3 4" key="1">
    <citation type="journal article" date="2016" name="Nat. Commun.">
        <title>Thousands of microbial genomes shed light on interconnected biogeochemical processes in an aquifer system.</title>
        <authorList>
            <person name="Anantharaman K."/>
            <person name="Brown C.T."/>
            <person name="Hug L.A."/>
            <person name="Sharon I."/>
            <person name="Castelle C.J."/>
            <person name="Probst A.J."/>
            <person name="Thomas B.C."/>
            <person name="Singh A."/>
            <person name="Wilkins M.J."/>
            <person name="Karaoz U."/>
            <person name="Brodie E.L."/>
            <person name="Williams K.H."/>
            <person name="Hubbard S.S."/>
            <person name="Banfield J.F."/>
        </authorList>
    </citation>
    <scope>NUCLEOTIDE SEQUENCE [LARGE SCALE GENOMIC DNA]</scope>
</reference>
<dbReference type="Proteomes" id="UP000177885">
    <property type="component" value="Unassembled WGS sequence"/>
</dbReference>
<keyword evidence="1" id="KW-0472">Membrane</keyword>
<feature type="transmembrane region" description="Helical" evidence="1">
    <location>
        <begin position="176"/>
        <end position="198"/>
    </location>
</feature>
<keyword evidence="1" id="KW-1133">Transmembrane helix</keyword>
<gene>
    <name evidence="3" type="ORF">A2856_00050</name>
</gene>
<feature type="transmembrane region" description="Helical" evidence="1">
    <location>
        <begin position="219"/>
        <end position="236"/>
    </location>
</feature>
<evidence type="ECO:0000313" key="4">
    <source>
        <dbReference type="Proteomes" id="UP000177885"/>
    </source>
</evidence>
<evidence type="ECO:0000256" key="1">
    <source>
        <dbReference type="SAM" id="Phobius"/>
    </source>
</evidence>
<organism evidence="3 4">
    <name type="scientific">Candidatus Uhrbacteria bacterium RIFCSPHIGHO2_01_FULL_63_20</name>
    <dbReference type="NCBI Taxonomy" id="1802385"/>
    <lineage>
        <taxon>Bacteria</taxon>
        <taxon>Candidatus Uhriibacteriota</taxon>
    </lineage>
</organism>
<name>A0A1F7TMP6_9BACT</name>
<keyword evidence="1" id="KW-0812">Transmembrane</keyword>
<dbReference type="SUPFAM" id="SSF55166">
    <property type="entry name" value="Hedgehog/DD-peptidase"/>
    <property type="match status" value="1"/>
</dbReference>
<sequence>MWTKRSNLPLACLAFALTAVFAFALPVRAATDGTCICREDDACVPELNPDGTFITFEFPSTATAEEIAQGVLRTCTYVCRNHDGVYGGVHDSNVSRLSSTVKLGCENDTDFLQGYVGTLKSLGLGSGELSTPLEKKEVLTFVKPTLSFDIPGLKFAEVLQQGDFLEVNFLADYITAVYRMLLGVSLTVAIVMIMVGGVQYVIGAGTGEVKAAKERIKNAVIGFVLMLSVYVILFTVNPQLTLLPSLRIEMMEPVEFVSEDDVVSGTVAVDFKKPSGGNIRGRGASQVPSGLTASIEAVAKKLDTQGYGISIASSFRSVEKQVALIKQNCQNPPGSSTCNPKPGRPQTCILKGMDPANCPHTTGHALDIWATKETSDGIPVQCVSQETCLKKGNMPACFNDPCQKALIDAMKAEGFKAEGFCVLASEAWHFEKPKMSSNCN</sequence>
<dbReference type="Gene3D" id="3.30.1380.10">
    <property type="match status" value="1"/>
</dbReference>
<keyword evidence="2" id="KW-0732">Signal</keyword>
<dbReference type="InterPro" id="IPR043993">
    <property type="entry name" value="T4SS_pilin"/>
</dbReference>
<comment type="caution">
    <text evidence="3">The sequence shown here is derived from an EMBL/GenBank/DDBJ whole genome shotgun (WGS) entry which is preliminary data.</text>
</comment>
<protein>
    <recommendedName>
        <fullName evidence="5">Peptidase M15B domain-containing protein</fullName>
    </recommendedName>
</protein>